<reference evidence="2 3" key="1">
    <citation type="journal article" date="2014" name="PLoS Genet.">
        <title>Phylogenetically driven sequencing of extremely halophilic archaea reveals strategies for static and dynamic osmo-response.</title>
        <authorList>
            <person name="Becker E.A."/>
            <person name="Seitzer P.M."/>
            <person name="Tritt A."/>
            <person name="Larsen D."/>
            <person name="Krusor M."/>
            <person name="Yao A.I."/>
            <person name="Wu D."/>
            <person name="Madern D."/>
            <person name="Eisen J.A."/>
            <person name="Darling A.E."/>
            <person name="Facciotti M.T."/>
        </authorList>
    </citation>
    <scope>NUCLEOTIDE SEQUENCE [LARGE SCALE GENOMIC DNA]</scope>
    <source>
        <strain evidence="2 3">JCM 14624</strain>
    </source>
</reference>
<dbReference type="CDD" id="cd03786">
    <property type="entry name" value="GTB_UDP-GlcNAc_2-Epimerase"/>
    <property type="match status" value="1"/>
</dbReference>
<dbReference type="STRING" id="1227490.C479_09183"/>
<dbReference type="PANTHER" id="PTHR43174">
    <property type="entry name" value="UDP-N-ACETYLGLUCOSAMINE 2-EPIMERASE"/>
    <property type="match status" value="1"/>
</dbReference>
<dbReference type="OrthoDB" id="7018at2157"/>
<dbReference type="EMBL" id="AOIQ01000014">
    <property type="protein sequence ID" value="ELZ10972.1"/>
    <property type="molecule type" value="Genomic_DNA"/>
</dbReference>
<keyword evidence="3" id="KW-1185">Reference proteome</keyword>
<evidence type="ECO:0000259" key="1">
    <source>
        <dbReference type="Pfam" id="PF02350"/>
    </source>
</evidence>
<dbReference type="PANTHER" id="PTHR43174:SF1">
    <property type="entry name" value="UDP-N-ACETYLGLUCOSAMINE 2-EPIMERASE"/>
    <property type="match status" value="1"/>
</dbReference>
<dbReference type="Pfam" id="PF02350">
    <property type="entry name" value="Epimerase_2"/>
    <property type="match status" value="1"/>
</dbReference>
<dbReference type="Gene3D" id="3.40.50.2000">
    <property type="entry name" value="Glycogen Phosphorylase B"/>
    <property type="match status" value="2"/>
</dbReference>
<dbReference type="PATRIC" id="fig|1227490.4.peg.1876"/>
<proteinExistence type="predicted"/>
<dbReference type="InterPro" id="IPR003331">
    <property type="entry name" value="UDP_GlcNAc_Epimerase_2_dom"/>
</dbReference>
<name>M0BKI0_9EURY</name>
<gene>
    <name evidence="2" type="ORF">C479_09183</name>
</gene>
<protein>
    <submittedName>
        <fullName evidence="2">UDP-N-acetylglucosamine 2-epimerase</fullName>
    </submittedName>
</protein>
<dbReference type="Proteomes" id="UP000011560">
    <property type="component" value="Unassembled WGS sequence"/>
</dbReference>
<comment type="caution">
    <text evidence="2">The sequence shown here is derived from an EMBL/GenBank/DDBJ whole genome shotgun (WGS) entry which is preliminary data.</text>
</comment>
<dbReference type="RefSeq" id="WP_007701248.1">
    <property type="nucleotide sequence ID" value="NZ_AOIQ01000014.1"/>
</dbReference>
<dbReference type="InterPro" id="IPR029767">
    <property type="entry name" value="WecB-like"/>
</dbReference>
<sequence>MTSAQLAIVLGTRPEIIKLAPIIQECRRRDIAHTVVHTGQHYSPRLTEVFFEELQLPSPDHTLGVGSDTHGEQTGSMIAGIESVLLDVDPRTVLVQGDTNTTLAATIAASKLDVELAHVEAGLRSDDRQMPEEVNRIICDHTADQLFAPTTEAATNLRDEGIEADRITVTGNTVVDALQRHRRIALERNTLPEGLGDVPGEYGLVTLHRAENVDEPERFADILSGIDRVARAFDLELIYPVHPRAREVLSDLPVPDTVRPVEPLEYLDFLRLEAEARLILTDSGGVQEEACVLGVPCVTLRENTERPETIAVGANRLGGVSPERIAEAARVVLAADDEWDNPFGDGDAARRILEASAATPAREVVQ</sequence>
<dbReference type="SUPFAM" id="SSF53756">
    <property type="entry name" value="UDP-Glycosyltransferase/glycogen phosphorylase"/>
    <property type="match status" value="1"/>
</dbReference>
<evidence type="ECO:0000313" key="3">
    <source>
        <dbReference type="Proteomes" id="UP000011560"/>
    </source>
</evidence>
<dbReference type="NCBIfam" id="TIGR00236">
    <property type="entry name" value="wecB"/>
    <property type="match status" value="1"/>
</dbReference>
<accession>M0BKI0</accession>
<dbReference type="AlphaFoldDB" id="M0BKI0"/>
<organism evidence="2 3">
    <name type="scientific">Halovivax asiaticus JCM 14624</name>
    <dbReference type="NCBI Taxonomy" id="1227490"/>
    <lineage>
        <taxon>Archaea</taxon>
        <taxon>Methanobacteriati</taxon>
        <taxon>Methanobacteriota</taxon>
        <taxon>Stenosarchaea group</taxon>
        <taxon>Halobacteria</taxon>
        <taxon>Halobacteriales</taxon>
        <taxon>Natrialbaceae</taxon>
        <taxon>Halovivax</taxon>
    </lineage>
</organism>
<evidence type="ECO:0000313" key="2">
    <source>
        <dbReference type="EMBL" id="ELZ10972.1"/>
    </source>
</evidence>
<feature type="domain" description="UDP-N-acetylglucosamine 2-epimerase" evidence="1">
    <location>
        <begin position="25"/>
        <end position="355"/>
    </location>
</feature>